<proteinExistence type="predicted"/>
<name>A0A556C5K4_BREAU</name>
<evidence type="ECO:0000259" key="1">
    <source>
        <dbReference type="Pfam" id="PF13340"/>
    </source>
</evidence>
<dbReference type="Pfam" id="PF13340">
    <property type="entry name" value="DUF4096"/>
    <property type="match status" value="1"/>
</dbReference>
<evidence type="ECO:0000313" key="3">
    <source>
        <dbReference type="Proteomes" id="UP000316406"/>
    </source>
</evidence>
<comment type="caution">
    <text evidence="2">The sequence shown here is derived from an EMBL/GenBank/DDBJ whole genome shotgun (WGS) entry which is preliminary data.</text>
</comment>
<dbReference type="OrthoDB" id="4546548at2"/>
<reference evidence="2 3" key="1">
    <citation type="submission" date="2019-07" db="EMBL/GenBank/DDBJ databases">
        <title>Draft genome sequence of Brevibacterium aurantiacum XU54 isolated from Xinjiang China.</title>
        <authorList>
            <person name="Xu X."/>
        </authorList>
    </citation>
    <scope>NUCLEOTIDE SEQUENCE [LARGE SCALE GENOMIC DNA]</scope>
    <source>
        <strain evidence="2 3">XU54</strain>
    </source>
</reference>
<keyword evidence="3" id="KW-1185">Reference proteome</keyword>
<organism evidence="2 3">
    <name type="scientific">Brevibacterium aurantiacum</name>
    <dbReference type="NCBI Taxonomy" id="273384"/>
    <lineage>
        <taxon>Bacteria</taxon>
        <taxon>Bacillati</taxon>
        <taxon>Actinomycetota</taxon>
        <taxon>Actinomycetes</taxon>
        <taxon>Micrococcales</taxon>
        <taxon>Brevibacteriaceae</taxon>
        <taxon>Brevibacterium</taxon>
    </lineage>
</organism>
<dbReference type="Proteomes" id="UP000316406">
    <property type="component" value="Unassembled WGS sequence"/>
</dbReference>
<feature type="domain" description="Insertion element IS402-like" evidence="1">
    <location>
        <begin position="7"/>
        <end position="47"/>
    </location>
</feature>
<gene>
    <name evidence="2" type="ORF">FO013_19550</name>
</gene>
<dbReference type="AlphaFoldDB" id="A0A556C5K4"/>
<sequence>MIVRGELTDTAWERIRPLLPINGKGRRWCDHRQVINGTLWKLSTGTP</sequence>
<dbReference type="RefSeq" id="WP_143924235.1">
    <property type="nucleotide sequence ID" value="NZ_VLTK01000015.1"/>
</dbReference>
<protein>
    <submittedName>
        <fullName evidence="2">Transposase</fullName>
    </submittedName>
</protein>
<accession>A0A556C5K4</accession>
<evidence type="ECO:0000313" key="2">
    <source>
        <dbReference type="EMBL" id="TSI12671.1"/>
    </source>
</evidence>
<dbReference type="EMBL" id="VLTK01000015">
    <property type="protein sequence ID" value="TSI12671.1"/>
    <property type="molecule type" value="Genomic_DNA"/>
</dbReference>
<dbReference type="InterPro" id="IPR025161">
    <property type="entry name" value="IS402-like_dom"/>
</dbReference>